<dbReference type="PANTHER" id="PTHR43591:SF24">
    <property type="entry name" value="2-METHOXY-6-POLYPRENYL-1,4-BENZOQUINOL METHYLASE, MITOCHONDRIAL"/>
    <property type="match status" value="1"/>
</dbReference>
<feature type="domain" description="Methyltransferase type 11" evidence="1">
    <location>
        <begin position="41"/>
        <end position="135"/>
    </location>
</feature>
<dbReference type="InterPro" id="IPR013216">
    <property type="entry name" value="Methyltransf_11"/>
</dbReference>
<evidence type="ECO:0000259" key="1">
    <source>
        <dbReference type="Pfam" id="PF08241"/>
    </source>
</evidence>
<comment type="caution">
    <text evidence="2">The sequence shown here is derived from an EMBL/GenBank/DDBJ whole genome shotgun (WGS) entry which is preliminary data.</text>
</comment>
<organism evidence="2 3">
    <name type="scientific">Pseudonocardia autotrophica</name>
    <name type="common">Amycolata autotrophica</name>
    <name type="synonym">Nocardia autotrophica</name>
    <dbReference type="NCBI Taxonomy" id="2074"/>
    <lineage>
        <taxon>Bacteria</taxon>
        <taxon>Bacillati</taxon>
        <taxon>Actinomycetota</taxon>
        <taxon>Actinomycetes</taxon>
        <taxon>Pseudonocardiales</taxon>
        <taxon>Pseudonocardiaceae</taxon>
        <taxon>Pseudonocardia</taxon>
    </lineage>
</organism>
<dbReference type="GO" id="GO:0032259">
    <property type="term" value="P:methylation"/>
    <property type="evidence" value="ECO:0007669"/>
    <property type="project" value="UniProtKB-KW"/>
</dbReference>
<dbReference type="SUPFAM" id="SSF53335">
    <property type="entry name" value="S-adenosyl-L-methionine-dependent methyltransferases"/>
    <property type="match status" value="1"/>
</dbReference>
<proteinExistence type="predicted"/>
<dbReference type="InterPro" id="IPR029063">
    <property type="entry name" value="SAM-dependent_MTases_sf"/>
</dbReference>
<dbReference type="RefSeq" id="WP_085915270.1">
    <property type="nucleotide sequence ID" value="NZ_AP018920.1"/>
</dbReference>
<evidence type="ECO:0000313" key="2">
    <source>
        <dbReference type="EMBL" id="OSY36852.1"/>
    </source>
</evidence>
<gene>
    <name evidence="2" type="primary">rebM_3</name>
    <name evidence="2" type="ORF">BG845_05124</name>
</gene>
<dbReference type="GO" id="GO:0102082">
    <property type="term" value="F:demethylrebeccamycin--D-glucose O-methyltransferase activity"/>
    <property type="evidence" value="ECO:0007669"/>
    <property type="project" value="UniProtKB-EC"/>
</dbReference>
<dbReference type="OrthoDB" id="3636702at2"/>
<dbReference type="EMBL" id="MIGB01000035">
    <property type="protein sequence ID" value="OSY36852.1"/>
    <property type="molecule type" value="Genomic_DNA"/>
</dbReference>
<dbReference type="EC" id="2.1.1.164" evidence="2"/>
<accession>A0A1Y2MNV4</accession>
<keyword evidence="3" id="KW-1185">Reference proteome</keyword>
<dbReference type="CDD" id="cd02440">
    <property type="entry name" value="AdoMet_MTases"/>
    <property type="match status" value="1"/>
</dbReference>
<protein>
    <submittedName>
        <fullName evidence="2">Demethylrebeccamycin-D-glucose O-methyltransferase</fullName>
        <ecNumber evidence="2">2.1.1.164</ecNumber>
    </submittedName>
</protein>
<dbReference type="STRING" id="2074.BG845_05124"/>
<sequence>MLPTDAASARRVAGTYDTAEAAVERERTLALLAARPGERVLVVGSGPGQLLSELADVVGPGVHGIDPDPVMVTLARRRCHTRAVVEQRALHGPGSLPDGPFDAVACLQVLEFLPDPGPAPAELRRVLRPGGRLLVLDTDWTSLHWPGPGQDRHHRIRDAWCSTVPRPRLPHELGPMLRAAGFTDEWSERAPMRGPASHGYGATLREMVAAAAPGRCGLSRADVDAWAAAVAACGDEPFSVDRWFLGATAA</sequence>
<evidence type="ECO:0000313" key="3">
    <source>
        <dbReference type="Proteomes" id="UP000194360"/>
    </source>
</evidence>
<keyword evidence="2" id="KW-0489">Methyltransferase</keyword>
<keyword evidence="2" id="KW-0808">Transferase</keyword>
<name>A0A1Y2MNV4_PSEAH</name>
<dbReference type="Proteomes" id="UP000194360">
    <property type="component" value="Unassembled WGS sequence"/>
</dbReference>
<reference evidence="2 3" key="1">
    <citation type="submission" date="2016-09" db="EMBL/GenBank/DDBJ databases">
        <title>Pseudonocardia autotrophica DSM535, a candidate organism with high potential of specific P450 cytochromes.</title>
        <authorList>
            <person name="Grumaz C."/>
            <person name="Vainshtein Y."/>
            <person name="Kirstahler P."/>
            <person name="Sohn K."/>
        </authorList>
    </citation>
    <scope>NUCLEOTIDE SEQUENCE [LARGE SCALE GENOMIC DNA]</scope>
    <source>
        <strain evidence="2 3">DSM 535</strain>
    </source>
</reference>
<dbReference type="PANTHER" id="PTHR43591">
    <property type="entry name" value="METHYLTRANSFERASE"/>
    <property type="match status" value="1"/>
</dbReference>
<dbReference type="GO" id="GO:0008757">
    <property type="term" value="F:S-adenosylmethionine-dependent methyltransferase activity"/>
    <property type="evidence" value="ECO:0007669"/>
    <property type="project" value="InterPro"/>
</dbReference>
<dbReference type="Pfam" id="PF08241">
    <property type="entry name" value="Methyltransf_11"/>
    <property type="match status" value="1"/>
</dbReference>
<dbReference type="AlphaFoldDB" id="A0A1Y2MNV4"/>
<dbReference type="Gene3D" id="3.40.50.150">
    <property type="entry name" value="Vaccinia Virus protein VP39"/>
    <property type="match status" value="1"/>
</dbReference>